<organism evidence="2 3">
    <name type="scientific">Nocardia cyriacigeorgica</name>
    <dbReference type="NCBI Taxonomy" id="135487"/>
    <lineage>
        <taxon>Bacteria</taxon>
        <taxon>Bacillati</taxon>
        <taxon>Actinomycetota</taxon>
        <taxon>Actinomycetes</taxon>
        <taxon>Mycobacteriales</taxon>
        <taxon>Nocardiaceae</taxon>
        <taxon>Nocardia</taxon>
    </lineage>
</organism>
<evidence type="ECO:0000313" key="3">
    <source>
        <dbReference type="Proteomes" id="UP000306378"/>
    </source>
</evidence>
<evidence type="ECO:0000256" key="1">
    <source>
        <dbReference type="SAM" id="MobiDB-lite"/>
    </source>
</evidence>
<dbReference type="AlphaFoldDB" id="A0A5R8NPN8"/>
<feature type="region of interest" description="Disordered" evidence="1">
    <location>
        <begin position="117"/>
        <end position="145"/>
    </location>
</feature>
<dbReference type="Pfam" id="PF19457">
    <property type="entry name" value="DUF5994"/>
    <property type="match status" value="1"/>
</dbReference>
<sequence>MADLGALLADRADGVDRVMYSLDAWRPAPRRAMFGGHPVRLDGYRYLRGDTVCVVGLDRERLVLLVIAPDTVAADAQALLAAASGPDGGRTAGELVAADSRRRDRFQQQAALYRWDDEGGHSAAAAPRARRAGSAIPPAAAGGLQ</sequence>
<proteinExistence type="predicted"/>
<reference evidence="2 3" key="1">
    <citation type="submission" date="2019-05" db="EMBL/GenBank/DDBJ databases">
        <title>Genomes sequences of two Nocardia cyriacigeorgica environmental isolates, type strains Nocardia asteroides ATCC 19247 and Nocardia cyriacigeorgica DSM 44484.</title>
        <authorList>
            <person name="Vautrin F."/>
            <person name="Bergeron E."/>
            <person name="Dubost A."/>
            <person name="Abrouk D."/>
            <person name="Rodriguez Nava V."/>
            <person name="Pujic P."/>
        </authorList>
    </citation>
    <scope>NUCLEOTIDE SEQUENCE [LARGE SCALE GENOMIC DNA]</scope>
    <source>
        <strain evidence="2 3">EML 446</strain>
    </source>
</reference>
<dbReference type="Proteomes" id="UP000306378">
    <property type="component" value="Unassembled WGS sequence"/>
</dbReference>
<dbReference type="InterPro" id="IPR046036">
    <property type="entry name" value="DUF5994"/>
</dbReference>
<dbReference type="EMBL" id="VBUT01000005">
    <property type="protein sequence ID" value="TLF77591.1"/>
    <property type="molecule type" value="Genomic_DNA"/>
</dbReference>
<feature type="compositionally biased region" description="Low complexity" evidence="1">
    <location>
        <begin position="123"/>
        <end position="145"/>
    </location>
</feature>
<accession>A0A5R8NPN8</accession>
<comment type="caution">
    <text evidence="2">The sequence shown here is derived from an EMBL/GenBank/DDBJ whole genome shotgun (WGS) entry which is preliminary data.</text>
</comment>
<evidence type="ECO:0000313" key="2">
    <source>
        <dbReference type="EMBL" id="TLF77591.1"/>
    </source>
</evidence>
<name>A0A5R8NPN8_9NOCA</name>
<protein>
    <submittedName>
        <fullName evidence="2">Uncharacterized protein</fullName>
    </submittedName>
</protein>
<gene>
    <name evidence="2" type="ORF">FEK34_14835</name>
</gene>